<accession>A0A366JBB1</accession>
<dbReference type="RefSeq" id="WP_113915892.1">
    <property type="nucleotide sequence ID" value="NZ_RIZH01000004.1"/>
</dbReference>
<proteinExistence type="predicted"/>
<comment type="caution">
    <text evidence="1">The sequence shown here is derived from an EMBL/GenBank/DDBJ whole genome shotgun (WGS) entry which is preliminary data.</text>
</comment>
<sequence length="67" mass="7551">MMKLNDLTAREKVTLAQQLWDSVANDQDAIKLTTAQKNELDNRLAQFESDQNVGSDWNTIKSKILGS</sequence>
<organism evidence="1 2">
    <name type="scientific">Marinomonas rhizomae</name>
    <dbReference type="NCBI Taxonomy" id="491948"/>
    <lineage>
        <taxon>Bacteria</taxon>
        <taxon>Pseudomonadati</taxon>
        <taxon>Pseudomonadota</taxon>
        <taxon>Gammaproteobacteria</taxon>
        <taxon>Oceanospirillales</taxon>
        <taxon>Oceanospirillaceae</taxon>
        <taxon>Marinomonas</taxon>
    </lineage>
</organism>
<gene>
    <name evidence="1" type="ORF">DFP80_104146</name>
</gene>
<reference evidence="1 2" key="1">
    <citation type="submission" date="2018-06" db="EMBL/GenBank/DDBJ databases">
        <title>Genomic Encyclopedia of Type Strains, Phase III (KMG-III): the genomes of soil and plant-associated and newly described type strains.</title>
        <authorList>
            <person name="Whitman W."/>
        </authorList>
    </citation>
    <scope>NUCLEOTIDE SEQUENCE [LARGE SCALE GENOMIC DNA]</scope>
    <source>
        <strain evidence="1 2">CECT 7377</strain>
    </source>
</reference>
<dbReference type="Proteomes" id="UP000252792">
    <property type="component" value="Unassembled WGS sequence"/>
</dbReference>
<name>A0A366JBB1_9GAMM</name>
<evidence type="ECO:0000313" key="2">
    <source>
        <dbReference type="Proteomes" id="UP000252792"/>
    </source>
</evidence>
<dbReference type="AlphaFoldDB" id="A0A366JBB1"/>
<dbReference type="NCBIfam" id="TIGR02574">
    <property type="entry name" value="stabl_TIGR02574"/>
    <property type="match status" value="1"/>
</dbReference>
<dbReference type="OrthoDB" id="291542at2"/>
<dbReference type="InterPro" id="IPR013406">
    <property type="entry name" value="CHP02574_addiction_mod"/>
</dbReference>
<dbReference type="EMBL" id="QNSE01000004">
    <property type="protein sequence ID" value="RBP84243.1"/>
    <property type="molecule type" value="Genomic_DNA"/>
</dbReference>
<protein>
    <submittedName>
        <fullName evidence="1">Putative addiction module component (TIGR02574 family)</fullName>
    </submittedName>
</protein>
<keyword evidence="2" id="KW-1185">Reference proteome</keyword>
<evidence type="ECO:0000313" key="1">
    <source>
        <dbReference type="EMBL" id="RBP84243.1"/>
    </source>
</evidence>
<dbReference type="Pfam" id="PF09720">
    <property type="entry name" value="Unstab_antitox"/>
    <property type="match status" value="1"/>
</dbReference>